<reference evidence="2" key="1">
    <citation type="journal article" date="2016" name="Genome Announc.">
        <title>Draft genome sequences of fungus Aspergillus calidoustus.</title>
        <authorList>
            <person name="Horn F."/>
            <person name="Linde J."/>
            <person name="Mattern D.J."/>
            <person name="Walther G."/>
            <person name="Guthke R."/>
            <person name="Scherlach K."/>
            <person name="Martin K."/>
            <person name="Brakhage A.A."/>
            <person name="Petzke L."/>
            <person name="Valiante V."/>
        </authorList>
    </citation>
    <scope>NUCLEOTIDE SEQUENCE [LARGE SCALE GENOMIC DNA]</scope>
    <source>
        <strain evidence="2">SF006504</strain>
    </source>
</reference>
<keyword evidence="2" id="KW-1185">Reference proteome</keyword>
<gene>
    <name evidence="1" type="ORF">ASPCAL10839</name>
</gene>
<protein>
    <submittedName>
        <fullName evidence="1">Uncharacterized protein</fullName>
    </submittedName>
</protein>
<dbReference type="Proteomes" id="UP000054771">
    <property type="component" value="Unassembled WGS sequence"/>
</dbReference>
<organism evidence="1 2">
    <name type="scientific">Aspergillus calidoustus</name>
    <dbReference type="NCBI Taxonomy" id="454130"/>
    <lineage>
        <taxon>Eukaryota</taxon>
        <taxon>Fungi</taxon>
        <taxon>Dikarya</taxon>
        <taxon>Ascomycota</taxon>
        <taxon>Pezizomycotina</taxon>
        <taxon>Eurotiomycetes</taxon>
        <taxon>Eurotiomycetidae</taxon>
        <taxon>Eurotiales</taxon>
        <taxon>Aspergillaceae</taxon>
        <taxon>Aspergillus</taxon>
        <taxon>Aspergillus subgen. Nidulantes</taxon>
    </lineage>
</organism>
<evidence type="ECO:0000313" key="1">
    <source>
        <dbReference type="EMBL" id="CEL07683.1"/>
    </source>
</evidence>
<sequence>MDVINILTAIASNFLCCIIQPPEANESFAPCSPSPVYNRSQPRVISVQELEDMRNVVLPIDETRTMMLFSREARDLDREILVRHTCLYFEHYMVPKVELKQSEWGRHILEDWEEKKKRLCLDKNVDGHAWGQFPDRARKWILAACAG</sequence>
<evidence type="ECO:0000313" key="2">
    <source>
        <dbReference type="Proteomes" id="UP000054771"/>
    </source>
</evidence>
<dbReference type="AlphaFoldDB" id="A0A0U5G808"/>
<name>A0A0U5G808_ASPCI</name>
<dbReference type="EMBL" id="CDMC01000009">
    <property type="protein sequence ID" value="CEL07683.1"/>
    <property type="molecule type" value="Genomic_DNA"/>
</dbReference>
<accession>A0A0U5G808</accession>
<proteinExistence type="predicted"/>